<dbReference type="UniPathway" id="UPA00011"/>
<evidence type="ECO:0000256" key="2">
    <source>
        <dbReference type="ARBA" id="ARBA00005102"/>
    </source>
</evidence>
<feature type="domain" description="Acyltransferase MbtK/IucB-like conserved" evidence="5">
    <location>
        <begin position="18"/>
        <end position="59"/>
    </location>
</feature>
<keyword evidence="6" id="KW-0808">Transferase</keyword>
<evidence type="ECO:0000256" key="4">
    <source>
        <dbReference type="ARBA" id="ARBA00031122"/>
    </source>
</evidence>
<dbReference type="Gene3D" id="3.40.630.30">
    <property type="match status" value="1"/>
</dbReference>
<dbReference type="GO" id="GO:0016410">
    <property type="term" value="F:N-acyltransferase activity"/>
    <property type="evidence" value="ECO:0007669"/>
    <property type="project" value="TreeGrafter"/>
</dbReference>
<dbReference type="EMBL" id="AP023396">
    <property type="protein sequence ID" value="BCK55402.1"/>
    <property type="molecule type" value="Genomic_DNA"/>
</dbReference>
<comment type="function">
    <text evidence="1">Acyltransferase required for the direct transfer of medium- to long-chain fatty acyl moieties from a carrier protein (MbtL) on to the epsilon-amino group of lysine residue in the mycobactin core.</text>
</comment>
<dbReference type="PANTHER" id="PTHR31438">
    <property type="entry name" value="LYSINE N-ACYLTRANSFERASE C17G9.06C-RELATED"/>
    <property type="match status" value="1"/>
</dbReference>
<dbReference type="GO" id="GO:0019290">
    <property type="term" value="P:siderophore biosynthetic process"/>
    <property type="evidence" value="ECO:0007669"/>
    <property type="project" value="InterPro"/>
</dbReference>
<dbReference type="Proteomes" id="UP000516173">
    <property type="component" value="Chromosome"/>
</dbReference>
<sequence length="194" mass="21322">MLAWTAVKHTRAPEFSWRRVVAADFPLLAGWLAQPHVRRWWNHEFTPEALERDFGPGVRGAEPGEDLLVSADGEPFGLVQRCRLADYPEYLDELAPLIEVPPGAASLDYLVGDPARVGRGLGSAMLRAIVAATWTDYPDSGCLLVPVAAANPASWRALEKAGMHRIAEGYLTPDNPADDGNHYVYRIDRPRPAA</sequence>
<evidence type="ECO:0000313" key="7">
    <source>
        <dbReference type="Proteomes" id="UP000516173"/>
    </source>
</evidence>
<accession>A0A7G1KJI1</accession>
<reference evidence="6 7" key="1">
    <citation type="submission" date="2020-08" db="EMBL/GenBank/DDBJ databases">
        <title>Genome Sequencing of Nocardia wallacei strain FMUON74 and assembly.</title>
        <authorList>
            <person name="Toyokawa M."/>
            <person name="Uesaka K."/>
        </authorList>
    </citation>
    <scope>NUCLEOTIDE SEQUENCE [LARGE SCALE GENOMIC DNA]</scope>
    <source>
        <strain evidence="6 7">FMUON74</strain>
    </source>
</reference>
<dbReference type="InterPro" id="IPR016181">
    <property type="entry name" value="Acyl_CoA_acyltransferase"/>
</dbReference>
<dbReference type="SUPFAM" id="SSF55729">
    <property type="entry name" value="Acyl-CoA N-acyltransferases (Nat)"/>
    <property type="match status" value="1"/>
</dbReference>
<evidence type="ECO:0000313" key="6">
    <source>
        <dbReference type="EMBL" id="BCK55402.1"/>
    </source>
</evidence>
<dbReference type="SMART" id="SM01006">
    <property type="entry name" value="AlcB"/>
    <property type="match status" value="1"/>
</dbReference>
<name>A0A7G1KJI1_9NOCA</name>
<gene>
    <name evidence="6" type="ORF">NWFMUON74_31740</name>
</gene>
<organism evidence="6 7">
    <name type="scientific">Nocardia wallacei</name>
    <dbReference type="NCBI Taxonomy" id="480035"/>
    <lineage>
        <taxon>Bacteria</taxon>
        <taxon>Bacillati</taxon>
        <taxon>Actinomycetota</taxon>
        <taxon>Actinomycetes</taxon>
        <taxon>Mycobacteriales</taxon>
        <taxon>Nocardiaceae</taxon>
        <taxon>Nocardia</taxon>
    </lineage>
</organism>
<evidence type="ECO:0000259" key="5">
    <source>
        <dbReference type="SMART" id="SM01006"/>
    </source>
</evidence>
<evidence type="ECO:0000256" key="3">
    <source>
        <dbReference type="ARBA" id="ARBA00020586"/>
    </source>
</evidence>
<keyword evidence="7" id="KW-1185">Reference proteome</keyword>
<dbReference type="Pfam" id="PF13523">
    <property type="entry name" value="Acetyltransf_8"/>
    <property type="match status" value="1"/>
</dbReference>
<comment type="pathway">
    <text evidence="2">Siderophore biosynthesis; mycobactin biosynthesis.</text>
</comment>
<protein>
    <recommendedName>
        <fullName evidence="3">Lysine N-acyltransferase MbtK</fullName>
    </recommendedName>
    <alternativeName>
        <fullName evidence="4">Mycobactin synthase protein K</fullName>
    </alternativeName>
</protein>
<evidence type="ECO:0000256" key="1">
    <source>
        <dbReference type="ARBA" id="ARBA00003818"/>
    </source>
</evidence>
<dbReference type="KEGG" id="nwl:NWFMUON74_31740"/>
<dbReference type="AlphaFoldDB" id="A0A7G1KJI1"/>
<dbReference type="InterPro" id="IPR019432">
    <property type="entry name" value="Acyltransferase_MbtK/IucB-like"/>
</dbReference>
<proteinExistence type="predicted"/>
<dbReference type="PANTHER" id="PTHR31438:SF1">
    <property type="entry name" value="LYSINE N-ACYLTRANSFERASE C17G9.06C-RELATED"/>
    <property type="match status" value="1"/>
</dbReference>